<feature type="region of interest" description="Disordered" evidence="1">
    <location>
        <begin position="78"/>
        <end position="107"/>
    </location>
</feature>
<proteinExistence type="predicted"/>
<sequence length="107" mass="12110">MARSTAMSLLMERPIAYSQSKVLQPRVSRWFKADRHLCPDNLLISTETNPQKITRLHLAQSEHYCWKSFQEDMLQDSTDCQPPCASHQDQTLAGVEEGGTAGIDECE</sequence>
<dbReference type="AlphaFoldDB" id="A0A420YKG7"/>
<keyword evidence="3" id="KW-1185">Reference proteome</keyword>
<comment type="caution">
    <text evidence="2">The sequence shown here is derived from an EMBL/GenBank/DDBJ whole genome shotgun (WGS) entry which is preliminary data.</text>
</comment>
<evidence type="ECO:0000313" key="3">
    <source>
        <dbReference type="Proteomes" id="UP000275385"/>
    </source>
</evidence>
<protein>
    <submittedName>
        <fullName evidence="2">Uncharacterized protein</fullName>
    </submittedName>
</protein>
<evidence type="ECO:0000313" key="2">
    <source>
        <dbReference type="EMBL" id="RKU48352.1"/>
    </source>
</evidence>
<accession>A0A420YKG7</accession>
<evidence type="ECO:0000256" key="1">
    <source>
        <dbReference type="SAM" id="MobiDB-lite"/>
    </source>
</evidence>
<dbReference type="EMBL" id="QVQW01000005">
    <property type="protein sequence ID" value="RKU48352.1"/>
    <property type="molecule type" value="Genomic_DNA"/>
</dbReference>
<gene>
    <name evidence="2" type="ORF">DL546_008803</name>
</gene>
<dbReference type="Proteomes" id="UP000275385">
    <property type="component" value="Unassembled WGS sequence"/>
</dbReference>
<reference evidence="2 3" key="1">
    <citation type="submission" date="2018-08" db="EMBL/GenBank/DDBJ databases">
        <title>Draft genome of the lignicolous fungus Coniochaeta pulveracea.</title>
        <authorList>
            <person name="Borstlap C.J."/>
            <person name="De Witt R.N."/>
            <person name="Botha A."/>
            <person name="Volschenk H."/>
        </authorList>
    </citation>
    <scope>NUCLEOTIDE SEQUENCE [LARGE SCALE GENOMIC DNA]</scope>
    <source>
        <strain evidence="2 3">CAB683</strain>
    </source>
</reference>
<name>A0A420YKG7_9PEZI</name>
<organism evidence="2 3">
    <name type="scientific">Coniochaeta pulveracea</name>
    <dbReference type="NCBI Taxonomy" id="177199"/>
    <lineage>
        <taxon>Eukaryota</taxon>
        <taxon>Fungi</taxon>
        <taxon>Dikarya</taxon>
        <taxon>Ascomycota</taxon>
        <taxon>Pezizomycotina</taxon>
        <taxon>Sordariomycetes</taxon>
        <taxon>Sordariomycetidae</taxon>
        <taxon>Coniochaetales</taxon>
        <taxon>Coniochaetaceae</taxon>
        <taxon>Coniochaeta</taxon>
    </lineage>
</organism>